<dbReference type="InterPro" id="IPR018502">
    <property type="entry name" value="Annexin_repeat"/>
</dbReference>
<reference evidence="4 5" key="1">
    <citation type="journal article" date="2021" name="Commun. Biol.">
        <title>The genome of Shorea leprosula (Dipterocarpaceae) highlights the ecological relevance of drought in aseasonal tropical rainforests.</title>
        <authorList>
            <person name="Ng K.K.S."/>
            <person name="Kobayashi M.J."/>
            <person name="Fawcett J.A."/>
            <person name="Hatakeyama M."/>
            <person name="Paape T."/>
            <person name="Ng C.H."/>
            <person name="Ang C.C."/>
            <person name="Tnah L.H."/>
            <person name="Lee C.T."/>
            <person name="Nishiyama T."/>
            <person name="Sese J."/>
            <person name="O'Brien M.J."/>
            <person name="Copetti D."/>
            <person name="Mohd Noor M.I."/>
            <person name="Ong R.C."/>
            <person name="Putra M."/>
            <person name="Sireger I.Z."/>
            <person name="Indrioko S."/>
            <person name="Kosugi Y."/>
            <person name="Izuno A."/>
            <person name="Isagi Y."/>
            <person name="Lee S.L."/>
            <person name="Shimizu K.K."/>
        </authorList>
    </citation>
    <scope>NUCLEOTIDE SEQUENCE [LARGE SCALE GENOMIC DNA]</scope>
    <source>
        <strain evidence="4">214</strain>
    </source>
</reference>
<evidence type="ECO:0000313" key="5">
    <source>
        <dbReference type="Proteomes" id="UP001054252"/>
    </source>
</evidence>
<accession>A0AAV5KT72</accession>
<proteinExistence type="predicted"/>
<organism evidence="4 5">
    <name type="scientific">Rubroshorea leprosula</name>
    <dbReference type="NCBI Taxonomy" id="152421"/>
    <lineage>
        <taxon>Eukaryota</taxon>
        <taxon>Viridiplantae</taxon>
        <taxon>Streptophyta</taxon>
        <taxon>Embryophyta</taxon>
        <taxon>Tracheophyta</taxon>
        <taxon>Spermatophyta</taxon>
        <taxon>Magnoliopsida</taxon>
        <taxon>eudicotyledons</taxon>
        <taxon>Gunneridae</taxon>
        <taxon>Pentapetalae</taxon>
        <taxon>rosids</taxon>
        <taxon>malvids</taxon>
        <taxon>Malvales</taxon>
        <taxon>Dipterocarpaceae</taxon>
        <taxon>Rubroshorea</taxon>
    </lineage>
</organism>
<dbReference type="FunFam" id="1.10.220.10:FF:000009">
    <property type="entry name" value="Annexin"/>
    <property type="match status" value="1"/>
</dbReference>
<comment type="caution">
    <text evidence="4">The sequence shown here is derived from an EMBL/GenBank/DDBJ whole genome shotgun (WGS) entry which is preliminary data.</text>
</comment>
<sequence>MSSSKFPAPAHRKSFWPSGEHTRHATSVPWRKTSLLIQPLLVALVSAFRYDGMEINARQAKSEADALHNAIKEKAFSHEEVLRIVSTRSKTQLMATFNSYRHDHAISLSKNLQTRESGDHYIEAPHTTIKCINDSNKYFEKVLRNAIKRLGIDDGLTRVIVTRAEKDLKDIKELYYQRNSVPL</sequence>
<dbReference type="GO" id="GO:0009651">
    <property type="term" value="P:response to salt stress"/>
    <property type="evidence" value="ECO:0007669"/>
    <property type="project" value="TreeGrafter"/>
</dbReference>
<dbReference type="Pfam" id="PF00191">
    <property type="entry name" value="Annexin"/>
    <property type="match status" value="1"/>
</dbReference>
<keyword evidence="5" id="KW-1185">Reference proteome</keyword>
<dbReference type="GO" id="GO:0009409">
    <property type="term" value="P:response to cold"/>
    <property type="evidence" value="ECO:0007669"/>
    <property type="project" value="TreeGrafter"/>
</dbReference>
<evidence type="ECO:0000256" key="3">
    <source>
        <dbReference type="SAM" id="MobiDB-lite"/>
    </source>
</evidence>
<dbReference type="Gene3D" id="1.10.220.10">
    <property type="entry name" value="Annexin"/>
    <property type="match status" value="2"/>
</dbReference>
<gene>
    <name evidence="4" type="ORF">SLEP1_g36914</name>
</gene>
<dbReference type="EMBL" id="BPVZ01000077">
    <property type="protein sequence ID" value="GKV27783.1"/>
    <property type="molecule type" value="Genomic_DNA"/>
</dbReference>
<dbReference type="InterPro" id="IPR037104">
    <property type="entry name" value="Annexin_sf"/>
</dbReference>
<dbReference type="GO" id="GO:0009414">
    <property type="term" value="P:response to water deprivation"/>
    <property type="evidence" value="ECO:0007669"/>
    <property type="project" value="TreeGrafter"/>
</dbReference>
<dbReference type="PANTHER" id="PTHR10502:SF204">
    <property type="entry name" value="ANNEXIN"/>
    <property type="match status" value="1"/>
</dbReference>
<keyword evidence="1" id="KW-0677">Repeat</keyword>
<dbReference type="GO" id="GO:0009408">
    <property type="term" value="P:response to heat"/>
    <property type="evidence" value="ECO:0007669"/>
    <property type="project" value="TreeGrafter"/>
</dbReference>
<dbReference type="GO" id="GO:0001786">
    <property type="term" value="F:phosphatidylserine binding"/>
    <property type="evidence" value="ECO:0007669"/>
    <property type="project" value="TreeGrafter"/>
</dbReference>
<dbReference type="Proteomes" id="UP001054252">
    <property type="component" value="Unassembled WGS sequence"/>
</dbReference>
<evidence type="ECO:0000256" key="1">
    <source>
        <dbReference type="ARBA" id="ARBA00022737"/>
    </source>
</evidence>
<name>A0AAV5KT72_9ROSI</name>
<feature type="region of interest" description="Disordered" evidence="3">
    <location>
        <begin position="1"/>
        <end position="22"/>
    </location>
</feature>
<dbReference type="AlphaFoldDB" id="A0AAV5KT72"/>
<evidence type="ECO:0008006" key="6">
    <source>
        <dbReference type="Google" id="ProtNLM"/>
    </source>
</evidence>
<dbReference type="GO" id="GO:0005737">
    <property type="term" value="C:cytoplasm"/>
    <property type="evidence" value="ECO:0007669"/>
    <property type="project" value="TreeGrafter"/>
</dbReference>
<dbReference type="SUPFAM" id="SSF47874">
    <property type="entry name" value="Annexin"/>
    <property type="match status" value="1"/>
</dbReference>
<dbReference type="GO" id="GO:0005509">
    <property type="term" value="F:calcium ion binding"/>
    <property type="evidence" value="ECO:0007669"/>
    <property type="project" value="InterPro"/>
</dbReference>
<evidence type="ECO:0000313" key="4">
    <source>
        <dbReference type="EMBL" id="GKV27783.1"/>
    </source>
</evidence>
<dbReference type="PANTHER" id="PTHR10502">
    <property type="entry name" value="ANNEXIN"/>
    <property type="match status" value="1"/>
</dbReference>
<dbReference type="GO" id="GO:0005886">
    <property type="term" value="C:plasma membrane"/>
    <property type="evidence" value="ECO:0007669"/>
    <property type="project" value="TreeGrafter"/>
</dbReference>
<keyword evidence="2" id="KW-0041">Annexin</keyword>
<dbReference type="PROSITE" id="PS51897">
    <property type="entry name" value="ANNEXIN_2"/>
    <property type="match status" value="1"/>
</dbReference>
<protein>
    <recommendedName>
        <fullName evidence="6">Annexin</fullName>
    </recommendedName>
</protein>
<evidence type="ECO:0000256" key="2">
    <source>
        <dbReference type="ARBA" id="ARBA00023216"/>
    </source>
</evidence>
<dbReference type="GO" id="GO:0005544">
    <property type="term" value="F:calcium-dependent phospholipid binding"/>
    <property type="evidence" value="ECO:0007669"/>
    <property type="project" value="InterPro"/>
</dbReference>